<dbReference type="GO" id="GO:0016787">
    <property type="term" value="F:hydrolase activity"/>
    <property type="evidence" value="ECO:0007669"/>
    <property type="project" value="UniProtKB-KW"/>
</dbReference>
<evidence type="ECO:0000256" key="7">
    <source>
        <dbReference type="ARBA" id="ARBA00022884"/>
    </source>
</evidence>
<protein>
    <submittedName>
        <fullName evidence="9">Ribonuclease, Rne/Rng family</fullName>
    </submittedName>
</protein>
<dbReference type="GO" id="GO:0005737">
    <property type="term" value="C:cytoplasm"/>
    <property type="evidence" value="ECO:0007669"/>
    <property type="project" value="TreeGrafter"/>
</dbReference>
<keyword evidence="6" id="KW-0460">Magnesium</keyword>
<proteinExistence type="predicted"/>
<comment type="caution">
    <text evidence="9">The sequence shown here is derived from an EMBL/GenBank/DDBJ whole genome shotgun (WGS) entry which is preliminary data.</text>
</comment>
<dbReference type="GO" id="GO:0004519">
    <property type="term" value="F:endonuclease activity"/>
    <property type="evidence" value="ECO:0007669"/>
    <property type="project" value="UniProtKB-KW"/>
</dbReference>
<dbReference type="GO" id="GO:0046872">
    <property type="term" value="F:metal ion binding"/>
    <property type="evidence" value="ECO:0007669"/>
    <property type="project" value="UniProtKB-KW"/>
</dbReference>
<name>A0A0J9EBN4_9RHOB</name>
<evidence type="ECO:0000313" key="10">
    <source>
        <dbReference type="Proteomes" id="UP000037178"/>
    </source>
</evidence>
<dbReference type="Proteomes" id="UP000037178">
    <property type="component" value="Unassembled WGS sequence"/>
</dbReference>
<evidence type="ECO:0000256" key="1">
    <source>
        <dbReference type="ARBA" id="ARBA00001946"/>
    </source>
</evidence>
<feature type="domain" description="RNA-binding protein AU-1/Ribonuclease E/G" evidence="8">
    <location>
        <begin position="201"/>
        <end position="326"/>
    </location>
</feature>
<dbReference type="PANTHER" id="PTHR30001:SF1">
    <property type="entry name" value="RIBONUCLEASE E_G-LIKE PROTEIN, CHLOROPLASTIC"/>
    <property type="match status" value="1"/>
</dbReference>
<evidence type="ECO:0000256" key="6">
    <source>
        <dbReference type="ARBA" id="ARBA00022842"/>
    </source>
</evidence>
<dbReference type="InterPro" id="IPR019307">
    <property type="entry name" value="RNA-bd_AU-1/RNase_E/G"/>
</dbReference>
<dbReference type="GO" id="GO:0006364">
    <property type="term" value="P:rRNA processing"/>
    <property type="evidence" value="ECO:0007669"/>
    <property type="project" value="TreeGrafter"/>
</dbReference>
<organism evidence="9 10">
    <name type="scientific">Candidatus Rhodobacter oscarellae</name>
    <dbReference type="NCBI Taxonomy" id="1675527"/>
    <lineage>
        <taxon>Bacteria</taxon>
        <taxon>Pseudomonadati</taxon>
        <taxon>Pseudomonadota</taxon>
        <taxon>Alphaproteobacteria</taxon>
        <taxon>Rhodobacterales</taxon>
        <taxon>Rhodobacter group</taxon>
        <taxon>Rhodobacter</taxon>
    </lineage>
</organism>
<dbReference type="EMBL" id="LFTY01000001">
    <property type="protein sequence ID" value="KMW60056.1"/>
    <property type="molecule type" value="Genomic_DNA"/>
</dbReference>
<dbReference type="AlphaFoldDB" id="A0A0J9EBN4"/>
<keyword evidence="5" id="KW-0378">Hydrolase</keyword>
<evidence type="ECO:0000256" key="2">
    <source>
        <dbReference type="ARBA" id="ARBA00022722"/>
    </source>
</evidence>
<feature type="domain" description="RNA-binding protein AU-1/Ribonuclease E/G" evidence="8">
    <location>
        <begin position="104"/>
        <end position="176"/>
    </location>
</feature>
<evidence type="ECO:0000256" key="4">
    <source>
        <dbReference type="ARBA" id="ARBA00022759"/>
    </source>
</evidence>
<keyword evidence="4" id="KW-0255">Endonuclease</keyword>
<dbReference type="RefSeq" id="WP_152912304.1">
    <property type="nucleotide sequence ID" value="NZ_LFTY01000001.1"/>
</dbReference>
<dbReference type="PANTHER" id="PTHR30001">
    <property type="entry name" value="RIBONUCLEASE"/>
    <property type="match status" value="1"/>
</dbReference>
<evidence type="ECO:0000313" key="9">
    <source>
        <dbReference type="EMBL" id="KMW60056.1"/>
    </source>
</evidence>
<keyword evidence="3" id="KW-0479">Metal-binding</keyword>
<evidence type="ECO:0000259" key="8">
    <source>
        <dbReference type="Pfam" id="PF10150"/>
    </source>
</evidence>
<keyword evidence="7" id="KW-0694">RNA-binding</keyword>
<evidence type="ECO:0000256" key="3">
    <source>
        <dbReference type="ARBA" id="ARBA00022723"/>
    </source>
</evidence>
<evidence type="ECO:0000256" key="5">
    <source>
        <dbReference type="ARBA" id="ARBA00022801"/>
    </source>
</evidence>
<sequence length="332" mass="35418">MKGRVLAVGRFGGRKAAALLVDGRWSDLIVDPPEDGPPLRGAVCLARPVRSVPKLGGQFVQMAGGATGFLKGDGIPDGTSAPVQVSGFAEPGKAIPVTLKIGFRGCFVVATPGAPGVNVSRQIASEARRHALTQLVRCQERADCGLILRSAAEDAEDSQILAEARRLVAQFDQMTALESGAILAGPDAAEAAQIAWGPMAQSDTAFEDFEVAEFIEAMRSRRVDLSSGGDIFVEPTRAFVAVDVNTGNQTGGAAGLKVNIEAARELPRQLDSRGLGGQVVIDFAPMSRSNRARVERILQEEFARGFVKTRCLGWTKMGLFELQRSRDRMPIF</sequence>
<dbReference type="GO" id="GO:0003723">
    <property type="term" value="F:RNA binding"/>
    <property type="evidence" value="ECO:0007669"/>
    <property type="project" value="UniProtKB-KW"/>
</dbReference>
<keyword evidence="2" id="KW-0540">Nuclease</keyword>
<dbReference type="InterPro" id="IPR004659">
    <property type="entry name" value="RNase_E/G"/>
</dbReference>
<keyword evidence="10" id="KW-1185">Reference proteome</keyword>
<dbReference type="STRING" id="1675527.AIOL_000206"/>
<accession>A0A0J9EBN4</accession>
<dbReference type="PATRIC" id="fig|1675527.3.peg.245"/>
<reference evidence="9 10" key="1">
    <citation type="submission" date="2015-06" db="EMBL/GenBank/DDBJ databases">
        <title>Draft genome sequence of an Alphaproteobacteria species associated to the Mediterranean sponge Oscarella lobularis.</title>
        <authorList>
            <person name="Jourda C."/>
            <person name="Santini S."/>
            <person name="Claverie J.-M."/>
        </authorList>
    </citation>
    <scope>NUCLEOTIDE SEQUENCE [LARGE SCALE GENOMIC DNA]</scope>
    <source>
        <strain evidence="9">IGS</strain>
    </source>
</reference>
<dbReference type="GO" id="GO:0004540">
    <property type="term" value="F:RNA nuclease activity"/>
    <property type="evidence" value="ECO:0007669"/>
    <property type="project" value="InterPro"/>
</dbReference>
<dbReference type="OrthoDB" id="9804278at2"/>
<gene>
    <name evidence="9" type="ORF">AIOL_000206</name>
</gene>
<comment type="cofactor">
    <cofactor evidence="1">
        <name>Mg(2+)</name>
        <dbReference type="ChEBI" id="CHEBI:18420"/>
    </cofactor>
</comment>
<dbReference type="Pfam" id="PF10150">
    <property type="entry name" value="RNase_E_G"/>
    <property type="match status" value="2"/>
</dbReference>